<keyword evidence="2" id="KW-1185">Reference proteome</keyword>
<protein>
    <submittedName>
        <fullName evidence="1">Uncharacterized protein</fullName>
    </submittedName>
</protein>
<comment type="caution">
    <text evidence="1">The sequence shown here is derived from an EMBL/GenBank/DDBJ whole genome shotgun (WGS) entry which is preliminary data.</text>
</comment>
<dbReference type="Proteomes" id="UP001230649">
    <property type="component" value="Unassembled WGS sequence"/>
</dbReference>
<evidence type="ECO:0000313" key="1">
    <source>
        <dbReference type="EMBL" id="KAJ9099017.1"/>
    </source>
</evidence>
<proteinExistence type="predicted"/>
<name>A0ACC2VKE3_9TREE</name>
<sequence>MAQEHHIDNFDLESFFNLHDLDLDGFLTIPELEAVYGLHHPHAKKDTPDAHMEAKRNAIIDKVLKQLDTNKDGIVSKEEFIAGGVEGLPSFVSYPDLGHHYDEESEYFLHHEELYHGTPETQTDESYNHPEGHAHIEAEEDNRERKYKGLEEGADLDTDRAVHDPLDQHAHGSQDPPIANDSGEGAQQAFIPTAGGILPRRPEGSAQSRPARIDRSKPDLSGKGELNNWAKEAKNRPGYGENDFHRPRNAEDRLRKGVPYKYKFRGRNEF</sequence>
<organism evidence="1 2">
    <name type="scientific">Naganishia adeliensis</name>
    <dbReference type="NCBI Taxonomy" id="92952"/>
    <lineage>
        <taxon>Eukaryota</taxon>
        <taxon>Fungi</taxon>
        <taxon>Dikarya</taxon>
        <taxon>Basidiomycota</taxon>
        <taxon>Agaricomycotina</taxon>
        <taxon>Tremellomycetes</taxon>
        <taxon>Filobasidiales</taxon>
        <taxon>Filobasidiaceae</taxon>
        <taxon>Naganishia</taxon>
    </lineage>
</organism>
<dbReference type="EMBL" id="JASBWS010000086">
    <property type="protein sequence ID" value="KAJ9099017.1"/>
    <property type="molecule type" value="Genomic_DNA"/>
</dbReference>
<accession>A0ACC2VKE3</accession>
<gene>
    <name evidence="1" type="ORF">QFC20_005774</name>
</gene>
<reference evidence="1" key="1">
    <citation type="submission" date="2023-04" db="EMBL/GenBank/DDBJ databases">
        <title>Draft Genome sequencing of Naganishia species isolated from polar environments using Oxford Nanopore Technology.</title>
        <authorList>
            <person name="Leo P."/>
            <person name="Venkateswaran K."/>
        </authorList>
    </citation>
    <scope>NUCLEOTIDE SEQUENCE</scope>
    <source>
        <strain evidence="1">MNA-CCFEE 5262</strain>
    </source>
</reference>
<evidence type="ECO:0000313" key="2">
    <source>
        <dbReference type="Proteomes" id="UP001230649"/>
    </source>
</evidence>